<gene>
    <name evidence="8 9 10 11 12" type="primary">LOC106166141</name>
</gene>
<dbReference type="GO" id="GO:0006979">
    <property type="term" value="P:response to oxidative stress"/>
    <property type="evidence" value="ECO:0007669"/>
    <property type="project" value="InterPro"/>
</dbReference>
<keyword evidence="5" id="KW-0479">Metal-binding</keyword>
<evidence type="ECO:0000313" key="12">
    <source>
        <dbReference type="RefSeq" id="XP_023931816.1"/>
    </source>
</evidence>
<keyword evidence="5" id="KW-0408">Iron</keyword>
<evidence type="ECO:0000313" key="9">
    <source>
        <dbReference type="RefSeq" id="XP_013400044.1"/>
    </source>
</evidence>
<comment type="subcellular location">
    <subcellularLocation>
        <location evidence="1">Secreted</location>
    </subcellularLocation>
</comment>
<sequence length="812" mass="91108">MASYPWFKLKSASSMLIKMKGRKIFFLSSFVLMLDLCQGGPADQCRNNIRVALAKANEFIQRHIDSERHGGVSGAGSEHAFDIVGSTIKAGNLQTKLLDLQGLLQTEVYRDCFEKFGLSKGETVENVDLDFDSQSVGIQAIPDFEVAGSVGLGRSQVTQSCSSNKTCDANSKYRTITGECNNLQHPTWGESFTPLLRLISADYGDGVGTLRRAKSGADLPNTRTVSHVLHKPVSDADEFATLAVMTFGQFLDHDLDLTPITKLIRDGNKTAKVVCGADNCATGDGDLAACSPVKVLPGDPVAGAKSCFKFVRSSTIALEECRVGPREQPNVITAYLDLSLVYGNKEEEAQSLRDEDASRGKLKMLTHPFNPSLKPLLPTRDFDMCKNANDIVKCFKTGDPRVNEHVGLMSHHTLWAREHNRIEEELHKHNPHWDGERLYQEARKINWAQFQYIVYNEYLPVILGKSTMRKYNLNLLNTGFFSGYNPQSDARISNVFSTSAFRFGHSQIPDTHRRTSVDHRIIGDHKFSTLFNDPTLMYAGNDGGVDAIVLGAIDQKTEHTDHHMSPEVGIHLFAETPSGIGTDLSMLNIQRGRDHGIPGYNYWREYCGGNRATTFAEFGRGPREFRLSASVIAQLQSLYEHPDDVDSWSGGLLETRLPGAKVGPTFACLIGEQFQRLRTGDRFWFENDHAHGFTRDQLNCIRLTSMARIICDNLDNVRTVQPKVFLRAFNDILRTHYQDVFQLLELYEGGDNHRVTCSMIPSLNFEYWRYNSAPGKTDEPMGPSQYNPFMSNFETPFNQWLRRFSGQLRFYA</sequence>
<feature type="chain" id="PRO_5014545844" evidence="6">
    <location>
        <begin position="40"/>
        <end position="812"/>
    </location>
</feature>
<dbReference type="GO" id="GO:0020037">
    <property type="term" value="F:heme binding"/>
    <property type="evidence" value="ECO:0007669"/>
    <property type="project" value="InterPro"/>
</dbReference>
<dbReference type="RefSeq" id="XP_013400046.1">
    <property type="nucleotide sequence ID" value="XM_013544592.2"/>
</dbReference>
<dbReference type="GO" id="GO:0005576">
    <property type="term" value="C:extracellular region"/>
    <property type="evidence" value="ECO:0007669"/>
    <property type="project" value="UniProtKB-SubCell"/>
</dbReference>
<keyword evidence="3 6" id="KW-0732">Signal</keyword>
<evidence type="ECO:0000313" key="8">
    <source>
        <dbReference type="RefSeq" id="XP_013400043.1"/>
    </source>
</evidence>
<keyword evidence="2" id="KW-0964">Secreted</keyword>
<dbReference type="RefSeq" id="XP_013400045.1">
    <property type="nucleotide sequence ID" value="XM_013544591.2"/>
</dbReference>
<feature type="binding site" description="axial binding residue" evidence="5">
    <location>
        <position position="505"/>
    </location>
    <ligand>
        <name>heme b</name>
        <dbReference type="ChEBI" id="CHEBI:60344"/>
    </ligand>
    <ligandPart>
        <name>Fe</name>
        <dbReference type="ChEBI" id="CHEBI:18248"/>
    </ligandPart>
</feature>
<evidence type="ECO:0000256" key="6">
    <source>
        <dbReference type="SAM" id="SignalP"/>
    </source>
</evidence>
<keyword evidence="4" id="KW-0325">Glycoprotein</keyword>
<organism evidence="7 10">
    <name type="scientific">Lingula anatina</name>
    <name type="common">Brachiopod</name>
    <name type="synonym">Lingula unguis</name>
    <dbReference type="NCBI Taxonomy" id="7574"/>
    <lineage>
        <taxon>Eukaryota</taxon>
        <taxon>Metazoa</taxon>
        <taxon>Spiralia</taxon>
        <taxon>Lophotrochozoa</taxon>
        <taxon>Brachiopoda</taxon>
        <taxon>Linguliformea</taxon>
        <taxon>Lingulata</taxon>
        <taxon>Lingulida</taxon>
        <taxon>Linguloidea</taxon>
        <taxon>Lingulidae</taxon>
        <taxon>Lingula</taxon>
    </lineage>
</organism>
<dbReference type="PANTHER" id="PTHR11475">
    <property type="entry name" value="OXIDASE/PEROXIDASE"/>
    <property type="match status" value="1"/>
</dbReference>
<dbReference type="InterPro" id="IPR037120">
    <property type="entry name" value="Haem_peroxidase_sf_animal"/>
</dbReference>
<dbReference type="GO" id="GO:0004601">
    <property type="term" value="F:peroxidase activity"/>
    <property type="evidence" value="ECO:0007669"/>
    <property type="project" value="UniProtKB-KW"/>
</dbReference>
<reference evidence="8 9" key="1">
    <citation type="submission" date="2025-04" db="UniProtKB">
        <authorList>
            <consortium name="RefSeq"/>
        </authorList>
    </citation>
    <scope>IDENTIFICATION</scope>
    <source>
        <tissue evidence="8 9">Gonads</tissue>
    </source>
</reference>
<dbReference type="GO" id="GO:0046872">
    <property type="term" value="F:metal ion binding"/>
    <property type="evidence" value="ECO:0007669"/>
    <property type="project" value="UniProtKB-KW"/>
</dbReference>
<dbReference type="PANTHER" id="PTHR11475:SF4">
    <property type="entry name" value="CHORION PEROXIDASE"/>
    <property type="match status" value="1"/>
</dbReference>
<evidence type="ECO:0000313" key="7">
    <source>
        <dbReference type="Proteomes" id="UP000085678"/>
    </source>
</evidence>
<dbReference type="GeneID" id="106166141"/>
<keyword evidence="8 9" id="KW-0575">Peroxidase</keyword>
<keyword evidence="7" id="KW-1185">Reference proteome</keyword>
<evidence type="ECO:0000256" key="5">
    <source>
        <dbReference type="PIRSR" id="PIRSR619791-2"/>
    </source>
</evidence>
<dbReference type="OrthoDB" id="823504at2759"/>
<proteinExistence type="predicted"/>
<dbReference type="CDD" id="cd09823">
    <property type="entry name" value="peroxinectin_like"/>
    <property type="match status" value="1"/>
</dbReference>
<accession>A0A1S3IP98</accession>
<protein>
    <submittedName>
        <fullName evidence="8 9">Peroxidase isoform X1</fullName>
    </submittedName>
</protein>
<dbReference type="Pfam" id="PF03098">
    <property type="entry name" value="An_peroxidase"/>
    <property type="match status" value="1"/>
</dbReference>
<dbReference type="RefSeq" id="XP_013400044.1">
    <property type="nucleotide sequence ID" value="XM_013544590.2"/>
</dbReference>
<dbReference type="KEGG" id="lak:106166141"/>
<dbReference type="RefSeq" id="XP_013400043.1">
    <property type="nucleotide sequence ID" value="XM_013544589.2"/>
</dbReference>
<evidence type="ECO:0000256" key="3">
    <source>
        <dbReference type="ARBA" id="ARBA00022729"/>
    </source>
</evidence>
<evidence type="ECO:0000313" key="10">
    <source>
        <dbReference type="RefSeq" id="XP_013400045.1"/>
    </source>
</evidence>
<evidence type="ECO:0000256" key="1">
    <source>
        <dbReference type="ARBA" id="ARBA00004613"/>
    </source>
</evidence>
<dbReference type="PRINTS" id="PR00457">
    <property type="entry name" value="ANPEROXIDASE"/>
</dbReference>
<dbReference type="RefSeq" id="XP_023931816.1">
    <property type="nucleotide sequence ID" value="XM_024076048.1"/>
</dbReference>
<dbReference type="InterPro" id="IPR019791">
    <property type="entry name" value="Haem_peroxidase_animal"/>
</dbReference>
<dbReference type="SUPFAM" id="SSF48113">
    <property type="entry name" value="Heme-dependent peroxidases"/>
    <property type="match status" value="1"/>
</dbReference>
<keyword evidence="8 9" id="KW-0560">Oxidoreductase</keyword>
<dbReference type="InterPro" id="IPR010255">
    <property type="entry name" value="Haem_peroxidase_sf"/>
</dbReference>
<dbReference type="AlphaFoldDB" id="A0A1S3IP98"/>
<name>A0A1S3IP98_LINAN</name>
<dbReference type="FunFam" id="1.10.640.10:FF:000003">
    <property type="entry name" value="chorion peroxidase"/>
    <property type="match status" value="1"/>
</dbReference>
<keyword evidence="5" id="KW-0349">Heme</keyword>
<dbReference type="PROSITE" id="PS50292">
    <property type="entry name" value="PEROXIDASE_3"/>
    <property type="match status" value="1"/>
</dbReference>
<evidence type="ECO:0000313" key="11">
    <source>
        <dbReference type="RefSeq" id="XP_013400046.1"/>
    </source>
</evidence>
<evidence type="ECO:0000256" key="2">
    <source>
        <dbReference type="ARBA" id="ARBA00022525"/>
    </source>
</evidence>
<dbReference type="Proteomes" id="UP000085678">
    <property type="component" value="Unplaced"/>
</dbReference>
<feature type="signal peptide" evidence="6">
    <location>
        <begin position="1"/>
        <end position="39"/>
    </location>
</feature>
<dbReference type="Gene3D" id="1.10.640.10">
    <property type="entry name" value="Haem peroxidase domain superfamily, animal type"/>
    <property type="match status" value="1"/>
</dbReference>
<evidence type="ECO:0000256" key="4">
    <source>
        <dbReference type="ARBA" id="ARBA00023180"/>
    </source>
</evidence>